<evidence type="ECO:0000256" key="2">
    <source>
        <dbReference type="SAM" id="MobiDB-lite"/>
    </source>
</evidence>
<evidence type="ECO:0000256" key="1">
    <source>
        <dbReference type="ARBA" id="ARBA00023125"/>
    </source>
</evidence>
<dbReference type="Proteomes" id="UP001157160">
    <property type="component" value="Unassembled WGS sequence"/>
</dbReference>
<sequence>MAKKVVVELVDDLDNSAIEEGEGGTVSFALEGVNYEIDLGAENIEKLRGVLAPYIEKGRRTGRASGPRKSSGSANSGLPTLNQQIREWAKTRGMDVPAKGPLPKRIREAYESAS</sequence>
<name>A0AA37UES6_9MICO</name>
<evidence type="ECO:0000313" key="6">
    <source>
        <dbReference type="Proteomes" id="UP001157160"/>
    </source>
</evidence>
<evidence type="ECO:0000259" key="3">
    <source>
        <dbReference type="Pfam" id="PF11774"/>
    </source>
</evidence>
<dbReference type="Pfam" id="PF23359">
    <property type="entry name" value="Lsr2_DNA-bd"/>
    <property type="match status" value="1"/>
</dbReference>
<evidence type="ECO:0000313" key="5">
    <source>
        <dbReference type="EMBL" id="GMA27694.1"/>
    </source>
</evidence>
<dbReference type="EMBL" id="BSUL01000001">
    <property type="protein sequence ID" value="GMA27694.1"/>
    <property type="molecule type" value="Genomic_DNA"/>
</dbReference>
<feature type="compositionally biased region" description="Basic and acidic residues" evidence="2">
    <location>
        <begin position="105"/>
        <end position="114"/>
    </location>
</feature>
<dbReference type="AlphaFoldDB" id="A0AA37UES6"/>
<dbReference type="Gene3D" id="4.10.320.10">
    <property type="entry name" value="E3-binding domain"/>
    <property type="match status" value="1"/>
</dbReference>
<dbReference type="InterPro" id="IPR036625">
    <property type="entry name" value="E3-bd_dom_sf"/>
</dbReference>
<organism evidence="5 6">
    <name type="scientific">Arenivirga flava</name>
    <dbReference type="NCBI Taxonomy" id="1930060"/>
    <lineage>
        <taxon>Bacteria</taxon>
        <taxon>Bacillati</taxon>
        <taxon>Actinomycetota</taxon>
        <taxon>Actinomycetes</taxon>
        <taxon>Micrococcales</taxon>
        <taxon>Microbacteriaceae</taxon>
        <taxon>Arenivirga</taxon>
    </lineage>
</organism>
<dbReference type="Gene3D" id="3.30.60.230">
    <property type="entry name" value="Lsr2, dimerization domain"/>
    <property type="match status" value="1"/>
</dbReference>
<reference evidence="5 6" key="1">
    <citation type="journal article" date="2014" name="Int. J. Syst. Evol. Microbiol.">
        <title>Complete genome sequence of Corynebacterium casei LMG S-19264T (=DSM 44701T), isolated from a smear-ripened cheese.</title>
        <authorList>
            <consortium name="US DOE Joint Genome Institute (JGI-PGF)"/>
            <person name="Walter F."/>
            <person name="Albersmeier A."/>
            <person name="Kalinowski J."/>
            <person name="Ruckert C."/>
        </authorList>
    </citation>
    <scope>NUCLEOTIDE SEQUENCE [LARGE SCALE GENOMIC DNA]</scope>
    <source>
        <strain evidence="5 6">NBRC 112289</strain>
    </source>
</reference>
<feature type="domain" description="Lsr2 dimerization" evidence="3">
    <location>
        <begin position="1"/>
        <end position="62"/>
    </location>
</feature>
<keyword evidence="1" id="KW-0238">DNA-binding</keyword>
<dbReference type="InterPro" id="IPR042261">
    <property type="entry name" value="Lsr2-like_dimerization"/>
</dbReference>
<gene>
    <name evidence="5" type="ORF">GCM10025874_09470</name>
</gene>
<comment type="caution">
    <text evidence="5">The sequence shown here is derived from an EMBL/GenBank/DDBJ whole genome shotgun (WGS) entry which is preliminary data.</text>
</comment>
<accession>A0AA37UES6</accession>
<dbReference type="InterPro" id="IPR024412">
    <property type="entry name" value="Lsr2_dim_dom"/>
</dbReference>
<proteinExistence type="predicted"/>
<dbReference type="GO" id="GO:0016746">
    <property type="term" value="F:acyltransferase activity"/>
    <property type="evidence" value="ECO:0007669"/>
    <property type="project" value="InterPro"/>
</dbReference>
<evidence type="ECO:0000259" key="4">
    <source>
        <dbReference type="Pfam" id="PF23359"/>
    </source>
</evidence>
<dbReference type="Pfam" id="PF11774">
    <property type="entry name" value="Lsr2"/>
    <property type="match status" value="1"/>
</dbReference>
<keyword evidence="6" id="KW-1185">Reference proteome</keyword>
<protein>
    <submittedName>
        <fullName evidence="5">Lsr2 family protein</fullName>
    </submittedName>
</protein>
<feature type="domain" description="Lsr2 DNA-binding" evidence="4">
    <location>
        <begin position="82"/>
        <end position="113"/>
    </location>
</feature>
<feature type="compositionally biased region" description="Polar residues" evidence="2">
    <location>
        <begin position="68"/>
        <end position="85"/>
    </location>
</feature>
<feature type="region of interest" description="Disordered" evidence="2">
    <location>
        <begin position="58"/>
        <end position="114"/>
    </location>
</feature>
<dbReference type="RefSeq" id="WP_284230475.1">
    <property type="nucleotide sequence ID" value="NZ_BSUL01000001.1"/>
</dbReference>
<dbReference type="InterPro" id="IPR055370">
    <property type="entry name" value="Lsr2_DNA-bd"/>
</dbReference>
<dbReference type="GO" id="GO:0003677">
    <property type="term" value="F:DNA binding"/>
    <property type="evidence" value="ECO:0007669"/>
    <property type="project" value="UniProtKB-KW"/>
</dbReference>